<proteinExistence type="predicted"/>
<keyword evidence="1" id="KW-0472">Membrane</keyword>
<dbReference type="Gene3D" id="2.60.20.10">
    <property type="entry name" value="Crystallins"/>
    <property type="match status" value="1"/>
</dbReference>
<feature type="transmembrane region" description="Helical" evidence="1">
    <location>
        <begin position="100"/>
        <end position="118"/>
    </location>
</feature>
<evidence type="ECO:0000313" key="3">
    <source>
        <dbReference type="Proteomes" id="UP000231472"/>
    </source>
</evidence>
<evidence type="ECO:0000313" key="2">
    <source>
        <dbReference type="EMBL" id="PIS40015.1"/>
    </source>
</evidence>
<sequence>MTKKILLFFLVFIILFGTAELVFIQPSVGRNLEIEYPEVAGEQPEKVITPVPEYVRYIYNALIWLSGLIALIVLIIGGFEWFTSAGDIDRIRSAKDRISAAVLGIIILIGSYLILVSINPELVVFHLPRLRPIISELTPGVLVCRGVVGAQEAWDLTEEFKYGNPNENREKEIKERIDLISENISEKCYYVQGEGNIRPDLDNKIVTIYFIPLLTYKYDEPSKTYYVAESIQYGAVVYEENNFKGKSKVFWNQLFSPKKLDIEPVYNLSISSIKPFVRENIINWQVSLYQYYDFNRELENPEPFEKWEDLTSVTSNIGGPYPLTIPPKSIKIEGQALAILFKKEQTETFLGPLENNNLENNENIVEWVKCKEYQAGQKCEQIWYQPPGAFGGYYISVCNCPEAAADGIIILSGTKPLL</sequence>
<reference evidence="3" key="1">
    <citation type="submission" date="2017-09" db="EMBL/GenBank/DDBJ databases">
        <title>Depth-based differentiation of microbial function through sediment-hosted aquifers and enrichment of novel symbionts in the deep terrestrial subsurface.</title>
        <authorList>
            <person name="Probst A.J."/>
            <person name="Ladd B."/>
            <person name="Jarett J.K."/>
            <person name="Geller-Mcgrath D.E."/>
            <person name="Sieber C.M.K."/>
            <person name="Emerson J.B."/>
            <person name="Anantharaman K."/>
            <person name="Thomas B.C."/>
            <person name="Malmstrom R."/>
            <person name="Stieglmeier M."/>
            <person name="Klingl A."/>
            <person name="Woyke T."/>
            <person name="Ryan C.M."/>
            <person name="Banfield J.F."/>
        </authorList>
    </citation>
    <scope>NUCLEOTIDE SEQUENCE [LARGE SCALE GENOMIC DNA]</scope>
</reference>
<dbReference type="EMBL" id="PEYC01000041">
    <property type="protein sequence ID" value="PIS40015.1"/>
    <property type="molecule type" value="Genomic_DNA"/>
</dbReference>
<protein>
    <submittedName>
        <fullName evidence="2">Uncharacterized protein</fullName>
    </submittedName>
</protein>
<evidence type="ECO:0000256" key="1">
    <source>
        <dbReference type="SAM" id="Phobius"/>
    </source>
</evidence>
<dbReference type="Proteomes" id="UP000231472">
    <property type="component" value="Unassembled WGS sequence"/>
</dbReference>
<accession>A0A2H0YND8</accession>
<keyword evidence="1" id="KW-0812">Transmembrane</keyword>
<dbReference type="AlphaFoldDB" id="A0A2H0YND8"/>
<name>A0A2H0YND8_9BACT</name>
<feature type="transmembrane region" description="Helical" evidence="1">
    <location>
        <begin position="57"/>
        <end position="79"/>
    </location>
</feature>
<organism evidence="2 3">
    <name type="scientific">Candidatus Nealsonbacteria bacterium CG08_land_8_20_14_0_20_36_22</name>
    <dbReference type="NCBI Taxonomy" id="1974704"/>
    <lineage>
        <taxon>Bacteria</taxon>
        <taxon>Candidatus Nealsoniibacteriota</taxon>
    </lineage>
</organism>
<keyword evidence="1" id="KW-1133">Transmembrane helix</keyword>
<gene>
    <name evidence="2" type="ORF">COT32_02100</name>
</gene>
<comment type="caution">
    <text evidence="2">The sequence shown here is derived from an EMBL/GenBank/DDBJ whole genome shotgun (WGS) entry which is preliminary data.</text>
</comment>